<feature type="coiled-coil region" evidence="1">
    <location>
        <begin position="902"/>
        <end position="960"/>
    </location>
</feature>
<gene>
    <name evidence="2" type="ORF">J3S90_04890</name>
</gene>
<feature type="coiled-coil region" evidence="1">
    <location>
        <begin position="348"/>
        <end position="447"/>
    </location>
</feature>
<dbReference type="PANTHER" id="PTHR34403:SF16">
    <property type="entry name" value="GLYCINE, ALANINE AND ASPARAGINE-RICH PROTEIN-LIKE"/>
    <property type="match status" value="1"/>
</dbReference>
<feature type="coiled-coil region" evidence="1">
    <location>
        <begin position="581"/>
        <end position="623"/>
    </location>
</feature>
<dbReference type="PANTHER" id="PTHR34403">
    <property type="entry name" value="TOL-PAL SYSTEM PROTEIN TOLA"/>
    <property type="match status" value="1"/>
</dbReference>
<evidence type="ECO:0000313" key="3">
    <source>
        <dbReference type="Proteomes" id="UP000674217"/>
    </source>
</evidence>
<accession>A0ABS5CR97</accession>
<organism evidence="2 3">
    <name type="scientific">Flavobacterium flabelliforme</name>
    <dbReference type="NCBI Taxonomy" id="2816119"/>
    <lineage>
        <taxon>Bacteria</taxon>
        <taxon>Pseudomonadati</taxon>
        <taxon>Bacteroidota</taxon>
        <taxon>Flavobacteriia</taxon>
        <taxon>Flavobacteriales</taxon>
        <taxon>Flavobacteriaceae</taxon>
        <taxon>Flavobacterium</taxon>
    </lineage>
</organism>
<feature type="coiled-coil region" evidence="1">
    <location>
        <begin position="697"/>
        <end position="855"/>
    </location>
</feature>
<keyword evidence="3" id="KW-1185">Reference proteome</keyword>
<evidence type="ECO:0000256" key="1">
    <source>
        <dbReference type="SAM" id="Coils"/>
    </source>
</evidence>
<keyword evidence="1" id="KW-0175">Coiled coil</keyword>
<dbReference type="InterPro" id="IPR050972">
    <property type="entry name" value="SDr-like"/>
</dbReference>
<reference evidence="2 3" key="1">
    <citation type="submission" date="2021-03" db="EMBL/GenBank/DDBJ databases">
        <title>Flavobacterium Flabelliformis Sp. Nov. And Flavobacterium Geliluteum Sp. Nov., Two Novel Multidrug Resistant Psychrophilic Species Isolated From Antarctica.</title>
        <authorList>
            <person name="Kralova S."/>
            <person name="Busse H.J."/>
            <person name="Bezdicek M."/>
            <person name="Nykrynova M."/>
            <person name="Kroupova E."/>
            <person name="Krsek D."/>
            <person name="Sedlacek I."/>
        </authorList>
    </citation>
    <scope>NUCLEOTIDE SEQUENCE [LARGE SCALE GENOMIC DNA]</scope>
    <source>
        <strain evidence="2 3">P4023</strain>
    </source>
</reference>
<dbReference type="NCBIfam" id="TIGR03519">
    <property type="entry name" value="T9SS_PorP_fam"/>
    <property type="match status" value="1"/>
</dbReference>
<dbReference type="Pfam" id="PF11751">
    <property type="entry name" value="PorP_SprF"/>
    <property type="match status" value="1"/>
</dbReference>
<proteinExistence type="predicted"/>
<protein>
    <submittedName>
        <fullName evidence="2">Type IX secretion system membrane protein PorP/SprF</fullName>
    </submittedName>
</protein>
<dbReference type="RefSeq" id="WP_210645116.1">
    <property type="nucleotide sequence ID" value="NZ_JAGFBU010000001.1"/>
</dbReference>
<name>A0ABS5CR97_9FLAO</name>
<evidence type="ECO:0000313" key="2">
    <source>
        <dbReference type="EMBL" id="MBP4141134.1"/>
    </source>
</evidence>
<dbReference type="EMBL" id="JAGFBU010000001">
    <property type="protein sequence ID" value="MBP4141134.1"/>
    <property type="molecule type" value="Genomic_DNA"/>
</dbReference>
<comment type="caution">
    <text evidence="2">The sequence shown here is derived from an EMBL/GenBank/DDBJ whole genome shotgun (WGS) entry which is preliminary data.</text>
</comment>
<dbReference type="Proteomes" id="UP000674217">
    <property type="component" value="Unassembled WGS sequence"/>
</dbReference>
<sequence>MKKLLLFIIFFYVSNQILYSQDIVKEDGVVSFTLPIRNSLKFNRFLINPTFSFVREQGSTISFYNKRQWVQFDNAPQTYLFGYSGRFRENQGVSVGVFQQNYGVLTTFGGVLNFAQNVELDQDSNLTFGLNLAFYKSGLNTAKVITNYPDPSLDNIPSNFLLSINPGINYGTAFLDFGASINNVFLYNIKTSKMVQDDPEKSIELHAMHTGYLETNGFFDRSKFSALVRTELKKEKTVIAGLVMFAIPSGVWAQGGYNTLYGMSGGLGLNLTPKISIEYNYEKATGSLSNFGSSHEISLAYKFKSNKYYQDDDEIEGAIINTTQAPKNIASKPKPAVAPKNNAVADAKAKLEAENKAKAAVLAQARADAAAKLKANEDAKAKLAAEAQAKLAAVAQAKADADAKIKADAAAKAAALAQPKQTENDRIKEAQAKAAALAQAKLDAEAKVKADADARAKALAQAKAATLAKEKLDAAARIKAESDAKLSAEAQAKAAALAKEKQESDAQAKAAAALAKEKLDAAAKVKADADAKLSAEAQAKAAALAKEKQETDAQGKAAAALAKEKLDAAAKIKAESDAKLAAEAQLKAAALAKEKQEADAKLSAEAQAKAAALAKEKQEADAQAKAAAILAKEKLDAAAKIKAEADAKLAAEAQLKAAALAKEKQEADAQAKAAAILAKEKLDAEAKIKAEADAKLAAEAQAKAAALAKEKQEAAVKIKADTDAKLATEAQAKAAALAQQKLEAEAKAKAIADAKLVADAQAKAAAQAKEKLEAEAKAKAIVDAKLAAEAQARATALAKEKVEAEAKAKLAAEANAKLAAEAQAKADIENKSRLALEAQAKAAALVQEKLDAEAKLAADAKAKAIALAQEKNILEGKDDNARAMKDLSQFITESESGQKDLLSKLDATVAERDKELNDLKEENDLSDKGIFKEPKPFKSISAQNNALAALQASIAELNKSQNNKIVSLENLYNERLKKGNKNDPTTLYYLKTIEALKADQAKVLQTNTNLLASLEKIKVETEIEKKRRIKRASFENDQGRYANDMATLKRIKETTPLSKEVFKPQDFNYGEEQSNMQIIKSIKNVEGGYYLVLAVHSDVAKRDEFLRKVVAAGEKNINFFYDVNTSKYFIYFTKFDSIEEAKQVQDSKGNKPYNGKMVMVRVEN</sequence>
<dbReference type="InterPro" id="IPR019861">
    <property type="entry name" value="PorP/SprF_Bacteroidetes"/>
</dbReference>